<name>A0ABS2N7X5_9BACI</name>
<dbReference type="RefSeq" id="WP_205168164.1">
    <property type="nucleotide sequence ID" value="NZ_JAFBDZ010000001.1"/>
</dbReference>
<dbReference type="Proteomes" id="UP001646157">
    <property type="component" value="Unassembled WGS sequence"/>
</dbReference>
<dbReference type="SUPFAM" id="SSF54909">
    <property type="entry name" value="Dimeric alpha+beta barrel"/>
    <property type="match status" value="1"/>
</dbReference>
<reference evidence="2 3" key="1">
    <citation type="submission" date="2021-01" db="EMBL/GenBank/DDBJ databases">
        <title>Genomic Encyclopedia of Type Strains, Phase IV (KMG-IV): sequencing the most valuable type-strain genomes for metagenomic binning, comparative biology and taxonomic classification.</title>
        <authorList>
            <person name="Goeker M."/>
        </authorList>
    </citation>
    <scope>NUCLEOTIDE SEQUENCE [LARGE SCALE GENOMIC DNA]</scope>
    <source>
        <strain evidence="2 3">DSM 24834</strain>
    </source>
</reference>
<evidence type="ECO:0000313" key="3">
    <source>
        <dbReference type="Proteomes" id="UP001646157"/>
    </source>
</evidence>
<organism evidence="2 3">
    <name type="scientific">Rossellomorea pakistanensis</name>
    <dbReference type="NCBI Taxonomy" id="992288"/>
    <lineage>
        <taxon>Bacteria</taxon>
        <taxon>Bacillati</taxon>
        <taxon>Bacillota</taxon>
        <taxon>Bacilli</taxon>
        <taxon>Bacillales</taxon>
        <taxon>Bacillaceae</taxon>
        <taxon>Rossellomorea</taxon>
    </lineage>
</organism>
<dbReference type="InterPro" id="IPR012577">
    <property type="entry name" value="NIPSNAP"/>
</dbReference>
<feature type="domain" description="NIPSNAP" evidence="1">
    <location>
        <begin position="6"/>
        <end position="77"/>
    </location>
</feature>
<gene>
    <name evidence="2" type="ORF">JOC86_000494</name>
</gene>
<evidence type="ECO:0000259" key="1">
    <source>
        <dbReference type="Pfam" id="PF07978"/>
    </source>
</evidence>
<dbReference type="EMBL" id="JAFBDZ010000001">
    <property type="protein sequence ID" value="MBM7583957.1"/>
    <property type="molecule type" value="Genomic_DNA"/>
</dbReference>
<protein>
    <recommendedName>
        <fullName evidence="1">NIPSNAP domain-containing protein</fullName>
    </recommendedName>
</protein>
<dbReference type="InterPro" id="IPR011008">
    <property type="entry name" value="Dimeric_a/b-barrel"/>
</dbReference>
<keyword evidence="3" id="KW-1185">Reference proteome</keyword>
<evidence type="ECO:0000313" key="2">
    <source>
        <dbReference type="EMBL" id="MBM7583957.1"/>
    </source>
</evidence>
<dbReference type="Pfam" id="PF07978">
    <property type="entry name" value="NIPSNAP"/>
    <property type="match status" value="1"/>
</dbReference>
<proteinExistence type="predicted"/>
<accession>A0ABS2N7X5</accession>
<dbReference type="Gene3D" id="3.30.70.100">
    <property type="match status" value="1"/>
</dbReference>
<sequence>MFYRRKSYIVKRGFVEIFNNHFNNTNLPNQLKYGSRLIGRWMKDNTDNTVEIFAIWEYDSYEDYVEIEKKVRSDEAHVKRIKDWYEKNGGKDNVYKKYILEVRNEALESTVRHQQNTN</sequence>
<comment type="caution">
    <text evidence="2">The sequence shown here is derived from an EMBL/GenBank/DDBJ whole genome shotgun (WGS) entry which is preliminary data.</text>
</comment>